<name>A0A0B4DX12_9CAUL</name>
<feature type="chain" id="PRO_5002089368" evidence="10">
    <location>
        <begin position="31"/>
        <end position="807"/>
    </location>
</feature>
<dbReference type="RefSeq" id="WP_039245213.1">
    <property type="nucleotide sequence ID" value="NZ_JWSY01000009.1"/>
</dbReference>
<evidence type="ECO:0000256" key="1">
    <source>
        <dbReference type="ARBA" id="ARBA00004571"/>
    </source>
</evidence>
<comment type="similarity">
    <text evidence="8 9">Belongs to the TonB-dependent receptor family.</text>
</comment>
<proteinExistence type="inferred from homology"/>
<dbReference type="Gene3D" id="2.40.170.20">
    <property type="entry name" value="TonB-dependent receptor, beta-barrel domain"/>
    <property type="match status" value="1"/>
</dbReference>
<evidence type="ECO:0000256" key="2">
    <source>
        <dbReference type="ARBA" id="ARBA00022448"/>
    </source>
</evidence>
<gene>
    <name evidence="13" type="ORF">RM53_06060</name>
</gene>
<dbReference type="InterPro" id="IPR000531">
    <property type="entry name" value="Beta-barrel_TonB"/>
</dbReference>
<evidence type="ECO:0000256" key="8">
    <source>
        <dbReference type="PROSITE-ProRule" id="PRU01360"/>
    </source>
</evidence>
<evidence type="ECO:0000256" key="3">
    <source>
        <dbReference type="ARBA" id="ARBA00022452"/>
    </source>
</evidence>
<dbReference type="CDD" id="cd01347">
    <property type="entry name" value="ligand_gated_channel"/>
    <property type="match status" value="1"/>
</dbReference>
<dbReference type="EMBL" id="JWSY01000009">
    <property type="protein sequence ID" value="KIC58778.1"/>
    <property type="molecule type" value="Genomic_DNA"/>
</dbReference>
<keyword evidence="4 8" id="KW-0812">Transmembrane</keyword>
<keyword evidence="13" id="KW-0675">Receptor</keyword>
<comment type="subcellular location">
    <subcellularLocation>
        <location evidence="1 8">Cell outer membrane</location>
        <topology evidence="1 8">Multi-pass membrane protein</topology>
    </subcellularLocation>
</comment>
<evidence type="ECO:0000256" key="7">
    <source>
        <dbReference type="ARBA" id="ARBA00023237"/>
    </source>
</evidence>
<dbReference type="SUPFAM" id="SSF56935">
    <property type="entry name" value="Porins"/>
    <property type="match status" value="1"/>
</dbReference>
<dbReference type="InterPro" id="IPR036942">
    <property type="entry name" value="Beta-barrel_TonB_sf"/>
</dbReference>
<evidence type="ECO:0000256" key="4">
    <source>
        <dbReference type="ARBA" id="ARBA00022692"/>
    </source>
</evidence>
<keyword evidence="7 8" id="KW-0998">Cell outer membrane</keyword>
<dbReference type="Pfam" id="PF00593">
    <property type="entry name" value="TonB_dep_Rec_b-barrel"/>
    <property type="match status" value="1"/>
</dbReference>
<dbReference type="GO" id="GO:0009279">
    <property type="term" value="C:cell outer membrane"/>
    <property type="evidence" value="ECO:0007669"/>
    <property type="project" value="UniProtKB-SubCell"/>
</dbReference>
<evidence type="ECO:0000256" key="9">
    <source>
        <dbReference type="RuleBase" id="RU003357"/>
    </source>
</evidence>
<dbReference type="Pfam" id="PF07715">
    <property type="entry name" value="Plug"/>
    <property type="match status" value="1"/>
</dbReference>
<keyword evidence="6 8" id="KW-0472">Membrane</keyword>
<evidence type="ECO:0000313" key="14">
    <source>
        <dbReference type="Proteomes" id="UP000031166"/>
    </source>
</evidence>
<protein>
    <submittedName>
        <fullName evidence="13">TonB-dependent receptor</fullName>
    </submittedName>
</protein>
<dbReference type="PANTHER" id="PTHR47234">
    <property type="match status" value="1"/>
</dbReference>
<dbReference type="Proteomes" id="UP000031166">
    <property type="component" value="Unassembled WGS sequence"/>
</dbReference>
<organism evidence="13 14">
    <name type="scientific">Brevundimonas nasdae</name>
    <dbReference type="NCBI Taxonomy" id="172043"/>
    <lineage>
        <taxon>Bacteria</taxon>
        <taxon>Pseudomonadati</taxon>
        <taxon>Pseudomonadota</taxon>
        <taxon>Alphaproteobacteria</taxon>
        <taxon>Caulobacterales</taxon>
        <taxon>Caulobacteraceae</taxon>
        <taxon>Brevundimonas</taxon>
    </lineage>
</organism>
<dbReference type="PANTHER" id="PTHR47234:SF3">
    <property type="entry name" value="SECRETIN_TONB SHORT N-TERMINAL DOMAIN-CONTAINING PROTEIN"/>
    <property type="match status" value="1"/>
</dbReference>
<comment type="caution">
    <text evidence="13">The sequence shown here is derived from an EMBL/GenBank/DDBJ whole genome shotgun (WGS) entry which is preliminary data.</text>
</comment>
<keyword evidence="10" id="KW-0732">Signal</keyword>
<dbReference type="InterPro" id="IPR037066">
    <property type="entry name" value="Plug_dom_sf"/>
</dbReference>
<reference evidence="13 14" key="1">
    <citation type="submission" date="2014-12" db="EMBL/GenBank/DDBJ databases">
        <title>Genome sequencing of Brevundimonas nasdae TPW30.</title>
        <authorList>
            <person name="Tan P.W."/>
            <person name="Chan K.-G."/>
        </authorList>
    </citation>
    <scope>NUCLEOTIDE SEQUENCE [LARGE SCALE GENOMIC DNA]</scope>
    <source>
        <strain evidence="13 14">TPW30</strain>
    </source>
</reference>
<feature type="domain" description="TonB-dependent receptor plug" evidence="12">
    <location>
        <begin position="59"/>
        <end position="179"/>
    </location>
</feature>
<evidence type="ECO:0000313" key="13">
    <source>
        <dbReference type="EMBL" id="KIC58778.1"/>
    </source>
</evidence>
<keyword evidence="3 8" id="KW-1134">Transmembrane beta strand</keyword>
<sequence length="807" mass="85626">MRSLSRRAAAPALLATVSTFALLSAAPAFAQSAEPVAGEAAQVDDIVVTGTRVQNRSRLDTLAPVDVVTSEALQTRGTTEFATALAQAVPSLTFQRPSANDGSDSIRPITLRGLSPDQTLVLVNGTRRHASALVNVNGVVGRGSAAVDLNTIPTGALDRVEVLRDGASAQYGSDAIAGVVNLRLKEASSGGGASVTYGRYFTTVKTARGERDENDGGTVTASAWQGFSLGDDGFLTLSAEYLNRESTNRSDYDPRAAANGAITARFGDPDVEQWTVFANAGKGLGNGWEAYGWAGYQDRDSEGAAFPRLSDNVNNVASIYPNGFLPKVAINSKDASLAGGLRGELAGWNTDISLTYGRNALDFRTEDSLNSTYGAASPTSFDSGSLIYDQLVLGADFSREFEVGLSGGPLNLAWGLEQRWENYKIEAGQPESYNRGPLGANTALTGGAQGFVGFQPSNAVDVDRDNFAAYADVEIPLTDKLRVEGAVRFEDYSDFGDTQTGKLSARYDFTPSFALRGSVSTAFRAPSLQQSYFTSTASVIQNGAVVETGTFPATSTVAAALGARPLKAETSTNYSVGAVVRLGRFDLTVDAYKIDIDDQIVLSELINRTFSGQVAGLLDPQGVQAARFFLNGVSTSTEGVDVVGRYRLPTDTLGDFDFTVAANFNDVSVNSVPTSSSVLNPVPTLFARQRILTIEDGTPDTKVSASADWSRDKWGATVRATYYGDVLQPGSTAANDYSTGAKTVVDLEGRFQLTERVGVAIGVDNVFDEYPDFVPASLNSNGVLGFPYYSPFGFNGRYGYARLSLKW</sequence>
<evidence type="ECO:0000256" key="5">
    <source>
        <dbReference type="ARBA" id="ARBA00023077"/>
    </source>
</evidence>
<dbReference type="STRING" id="172043.RM53_06060"/>
<evidence type="ECO:0000256" key="6">
    <source>
        <dbReference type="ARBA" id="ARBA00023136"/>
    </source>
</evidence>
<dbReference type="PROSITE" id="PS52016">
    <property type="entry name" value="TONB_DEPENDENT_REC_3"/>
    <property type="match status" value="1"/>
</dbReference>
<evidence type="ECO:0000259" key="12">
    <source>
        <dbReference type="Pfam" id="PF07715"/>
    </source>
</evidence>
<keyword evidence="5 9" id="KW-0798">TonB box</keyword>
<feature type="domain" description="TonB-dependent receptor-like beta-barrel" evidence="11">
    <location>
        <begin position="289"/>
        <end position="766"/>
    </location>
</feature>
<accession>A0A0B4DX12</accession>
<keyword evidence="2 8" id="KW-0813">Transport</keyword>
<dbReference type="InterPro" id="IPR012910">
    <property type="entry name" value="Plug_dom"/>
</dbReference>
<evidence type="ECO:0000259" key="11">
    <source>
        <dbReference type="Pfam" id="PF00593"/>
    </source>
</evidence>
<dbReference type="AlphaFoldDB" id="A0A0B4DX12"/>
<dbReference type="Gene3D" id="2.170.130.10">
    <property type="entry name" value="TonB-dependent receptor, plug domain"/>
    <property type="match status" value="1"/>
</dbReference>
<feature type="signal peptide" evidence="10">
    <location>
        <begin position="1"/>
        <end position="30"/>
    </location>
</feature>
<evidence type="ECO:0000256" key="10">
    <source>
        <dbReference type="SAM" id="SignalP"/>
    </source>
</evidence>
<dbReference type="InterPro" id="IPR039426">
    <property type="entry name" value="TonB-dep_rcpt-like"/>
</dbReference>